<feature type="domain" description="BRCT" evidence="14">
    <location>
        <begin position="64"/>
        <end position="157"/>
    </location>
</feature>
<keyword evidence="18" id="KW-1185">Reference proteome</keyword>
<dbReference type="Gene3D" id="3.30.210.10">
    <property type="entry name" value="DNA polymerase, thumb domain"/>
    <property type="match status" value="1"/>
</dbReference>
<keyword evidence="11" id="KW-0456">Lyase</keyword>
<dbReference type="Gene3D" id="1.10.150.20">
    <property type="entry name" value="5' to 3' exonuclease, C-terminal subdomain"/>
    <property type="match status" value="1"/>
</dbReference>
<dbReference type="Proteomes" id="UP000077671">
    <property type="component" value="Unassembled WGS sequence"/>
</dbReference>
<reference evidence="16" key="2">
    <citation type="journal article" date="2019" name="IMA Fungus">
        <title>Genome sequencing and comparison of five Tilletia species to identify candidate genes for the detection of regulated species infecting wheat.</title>
        <authorList>
            <person name="Nguyen H.D.T."/>
            <person name="Sultana T."/>
            <person name="Kesanakurti P."/>
            <person name="Hambleton S."/>
        </authorList>
    </citation>
    <scope>NUCLEOTIDE SEQUENCE</scope>
    <source>
        <strain evidence="16">DAOMC 238032</strain>
    </source>
</reference>
<evidence type="ECO:0000313" key="18">
    <source>
        <dbReference type="Proteomes" id="UP000836402"/>
    </source>
</evidence>
<comment type="catalytic activity">
    <reaction evidence="12">
        <text>DNA(n) + a 2'-deoxyribonucleoside 5'-triphosphate = DNA(n+1) + diphosphate</text>
        <dbReference type="Rhea" id="RHEA:22508"/>
        <dbReference type="Rhea" id="RHEA-COMP:17339"/>
        <dbReference type="Rhea" id="RHEA-COMP:17340"/>
        <dbReference type="ChEBI" id="CHEBI:33019"/>
        <dbReference type="ChEBI" id="CHEBI:61560"/>
        <dbReference type="ChEBI" id="CHEBI:173112"/>
        <dbReference type="EC" id="2.7.7.7"/>
    </reaction>
</comment>
<dbReference type="EC" id="2.7.7.7" evidence="2"/>
<evidence type="ECO:0000313" key="16">
    <source>
        <dbReference type="EMBL" id="KAE8263644.1"/>
    </source>
</evidence>
<evidence type="ECO:0000256" key="2">
    <source>
        <dbReference type="ARBA" id="ARBA00012417"/>
    </source>
</evidence>
<evidence type="ECO:0000256" key="6">
    <source>
        <dbReference type="ARBA" id="ARBA00022695"/>
    </source>
</evidence>
<evidence type="ECO:0000313" key="15">
    <source>
        <dbReference type="EMBL" id="CAD6910301.1"/>
    </source>
</evidence>
<dbReference type="Pfam" id="PF14791">
    <property type="entry name" value="DNA_pol_B_thumb"/>
    <property type="match status" value="1"/>
</dbReference>
<dbReference type="EMBL" id="LWDD02000125">
    <property type="protein sequence ID" value="KAE8263644.1"/>
    <property type="molecule type" value="Genomic_DNA"/>
</dbReference>
<evidence type="ECO:0000256" key="7">
    <source>
        <dbReference type="ARBA" id="ARBA00022705"/>
    </source>
</evidence>
<evidence type="ECO:0000256" key="12">
    <source>
        <dbReference type="ARBA" id="ARBA00049244"/>
    </source>
</evidence>
<dbReference type="InterPro" id="IPR037160">
    <property type="entry name" value="DNA_Pol_thumb_sf"/>
</dbReference>
<evidence type="ECO:0000256" key="9">
    <source>
        <dbReference type="ARBA" id="ARBA00022932"/>
    </source>
</evidence>
<sequence>MSQKHSSSTSSTPQRQRTVEEIVQHLRNSNAVQTSPSQLTPKKRKQPDFLTTSSQAGPSSAPLKKRVLSTSTRLFVKRAKIDRETAEELRQLAASLGAVITDVEHANIIVTDTWAEARAKAGLRPDLYREQAHVVHSSWLKDTAEKGIYLDIDKYRILPAPTATDAFANPSKAESVDSETESEDTHVSDGDLQSASSGMRLPLRGLWVHVLPAKLDKPAMETLRARVLALGADIVPQKSADFIVSAAGTSARVKPFLKSVKEGTSIPPLIHARWIDAVESQQAWVDTEKCLVAGVPEQRKISLEDARKLSNTTRTLPEGALVASQVLKAASSAASETKAPPAQEKESESFEDLPVYSPREGSQARSPDAGVEDDEDGDDLLDKYPWTNSEFACQRPTPLICINQGLVEELGVLQKQRELIGESTSMLAYERALSAIKSYRLDLKDDPGSASKIKGVGKKISGLVKQYYEDGFIAEARQIRSDGALKVMMGFMELYGIGPANARTLYNEGCRTVEDVVEAGRSYGTKLPVGECIKLLPELREKIPRREVESITATVMAKANELFPGCLHTICGGWRRGKPASGDVDIVITHPDHEPAEVCKKLVSSLREEGLVTHVIGLSNENGSKESNSSAHNVAELVFKAKATKQGVAPVHRRLDLIFCCRPVYGACVVGWTGSMMFEKDIRRWARKQLNYKFHNYGIIDLDTGELIETPEERDVFETLTLDWIPPRLRNCDV</sequence>
<dbReference type="PRINTS" id="PR00870">
    <property type="entry name" value="DNAPOLXBETA"/>
</dbReference>
<keyword evidence="4" id="KW-0237">DNA synthesis</keyword>
<dbReference type="AlphaFoldDB" id="A0A177VAN3"/>
<dbReference type="InterPro" id="IPR027421">
    <property type="entry name" value="DNA_pol_lamdba_lyase_dom_sf"/>
</dbReference>
<name>A0A177VAN3_9BASI</name>
<proteinExistence type="predicted"/>
<dbReference type="PRINTS" id="PR00869">
    <property type="entry name" value="DNAPOLX"/>
</dbReference>
<evidence type="ECO:0000256" key="5">
    <source>
        <dbReference type="ARBA" id="ARBA00022679"/>
    </source>
</evidence>
<feature type="region of interest" description="Disordered" evidence="13">
    <location>
        <begin position="332"/>
        <end position="383"/>
    </location>
</feature>
<dbReference type="InterPro" id="IPR028207">
    <property type="entry name" value="DNA_pol_B_palm_palm"/>
</dbReference>
<evidence type="ECO:0000256" key="11">
    <source>
        <dbReference type="ARBA" id="ARBA00023239"/>
    </source>
</evidence>
<keyword evidence="7" id="KW-0235">DNA replication</keyword>
<feature type="compositionally biased region" description="Polar residues" evidence="13">
    <location>
        <begin position="49"/>
        <end position="58"/>
    </location>
</feature>
<dbReference type="SUPFAM" id="SSF52113">
    <property type="entry name" value="BRCT domain"/>
    <property type="match status" value="1"/>
</dbReference>
<feature type="compositionally biased region" description="Polar residues" evidence="13">
    <location>
        <begin position="26"/>
        <end position="40"/>
    </location>
</feature>
<dbReference type="SUPFAM" id="SSF81585">
    <property type="entry name" value="PsbU/PolX domain-like"/>
    <property type="match status" value="1"/>
</dbReference>
<dbReference type="Gene3D" id="1.10.150.110">
    <property type="entry name" value="DNA polymerase beta, N-terminal domain-like"/>
    <property type="match status" value="1"/>
</dbReference>
<feature type="compositionally biased region" description="Acidic residues" evidence="13">
    <location>
        <begin position="370"/>
        <end position="379"/>
    </location>
</feature>
<feature type="region of interest" description="Disordered" evidence="13">
    <location>
        <begin position="166"/>
        <end position="196"/>
    </location>
</feature>
<dbReference type="Gene3D" id="3.30.460.10">
    <property type="entry name" value="Beta Polymerase, domain 2"/>
    <property type="match status" value="1"/>
</dbReference>
<dbReference type="PROSITE" id="PS50172">
    <property type="entry name" value="BRCT"/>
    <property type="match status" value="2"/>
</dbReference>
<evidence type="ECO:0000256" key="4">
    <source>
        <dbReference type="ARBA" id="ARBA00022634"/>
    </source>
</evidence>
<dbReference type="GO" id="GO:0003677">
    <property type="term" value="F:DNA binding"/>
    <property type="evidence" value="ECO:0007669"/>
    <property type="project" value="InterPro"/>
</dbReference>
<dbReference type="CDD" id="cd00141">
    <property type="entry name" value="NT_POLXc"/>
    <property type="match status" value="1"/>
</dbReference>
<gene>
    <name evidence="16" type="ORF">A4X03_0g1531</name>
    <name evidence="15" type="ORF">JKIAZH3_G8883</name>
</gene>
<dbReference type="InterPro" id="IPR043519">
    <property type="entry name" value="NT_sf"/>
</dbReference>
<feature type="region of interest" description="Disordered" evidence="13">
    <location>
        <begin position="1"/>
        <end position="64"/>
    </location>
</feature>
<dbReference type="InterPro" id="IPR002008">
    <property type="entry name" value="DNA_pol_X_beta-like"/>
</dbReference>
<dbReference type="SUPFAM" id="SSF81301">
    <property type="entry name" value="Nucleotidyltransferase"/>
    <property type="match status" value="1"/>
</dbReference>
<dbReference type="GO" id="GO:0003887">
    <property type="term" value="F:DNA-directed DNA polymerase activity"/>
    <property type="evidence" value="ECO:0007669"/>
    <property type="project" value="InterPro"/>
</dbReference>
<evidence type="ECO:0000256" key="13">
    <source>
        <dbReference type="SAM" id="MobiDB-lite"/>
    </source>
</evidence>
<dbReference type="InterPro" id="IPR036420">
    <property type="entry name" value="BRCT_dom_sf"/>
</dbReference>
<reference evidence="15" key="3">
    <citation type="submission" date="2020-10" db="EMBL/GenBank/DDBJ databases">
        <authorList>
            <person name="Sedaghatjoo S."/>
        </authorList>
    </citation>
    <scope>NUCLEOTIDE SEQUENCE</scope>
    <source>
        <strain evidence="15">AZH3</strain>
    </source>
</reference>
<dbReference type="GO" id="GO:0005634">
    <property type="term" value="C:nucleus"/>
    <property type="evidence" value="ECO:0007669"/>
    <property type="project" value="TreeGrafter"/>
</dbReference>
<evidence type="ECO:0000259" key="14">
    <source>
        <dbReference type="PROSITE" id="PS50172"/>
    </source>
</evidence>
<dbReference type="EMBL" id="CAJHJG010001220">
    <property type="protein sequence ID" value="CAD6910301.1"/>
    <property type="molecule type" value="Genomic_DNA"/>
</dbReference>
<comment type="caution">
    <text evidence="16">The sequence shown here is derived from an EMBL/GenBank/DDBJ whole genome shotgun (WGS) entry which is preliminary data.</text>
</comment>
<evidence type="ECO:0000256" key="1">
    <source>
        <dbReference type="ARBA" id="ARBA00001936"/>
    </source>
</evidence>
<protein>
    <recommendedName>
        <fullName evidence="3">DNA polymerase lambda</fullName>
        <ecNumber evidence="2">2.7.7.7</ecNumber>
    </recommendedName>
</protein>
<dbReference type="SMART" id="SM00483">
    <property type="entry name" value="POLXc"/>
    <property type="match status" value="1"/>
</dbReference>
<dbReference type="InterPro" id="IPR022312">
    <property type="entry name" value="DNA_pol_X"/>
</dbReference>
<evidence type="ECO:0000313" key="17">
    <source>
        <dbReference type="Proteomes" id="UP000077671"/>
    </source>
</evidence>
<dbReference type="GO" id="GO:0016829">
    <property type="term" value="F:lyase activity"/>
    <property type="evidence" value="ECO:0007669"/>
    <property type="project" value="UniProtKB-KW"/>
</dbReference>
<keyword evidence="10" id="KW-0234">DNA repair</keyword>
<dbReference type="GO" id="GO:0006303">
    <property type="term" value="P:double-strand break repair via nonhomologous end joining"/>
    <property type="evidence" value="ECO:0007669"/>
    <property type="project" value="TreeGrafter"/>
</dbReference>
<evidence type="ECO:0000256" key="10">
    <source>
        <dbReference type="ARBA" id="ARBA00023204"/>
    </source>
</evidence>
<feature type="domain" description="BRCT" evidence="14">
    <location>
        <begin position="198"/>
        <end position="292"/>
    </location>
</feature>
<dbReference type="InterPro" id="IPR029398">
    <property type="entry name" value="PolB_thumb"/>
</dbReference>
<reference evidence="16" key="1">
    <citation type="submission" date="2016-04" db="EMBL/GenBank/DDBJ databases">
        <authorList>
            <person name="Nguyen H.D."/>
            <person name="Kesanakurti P."/>
            <person name="Cullis J."/>
            <person name="Levesque C.A."/>
            <person name="Hambleton S."/>
        </authorList>
    </citation>
    <scope>NUCLEOTIDE SEQUENCE</scope>
    <source>
        <strain evidence="16">DAOMC 238032</strain>
    </source>
</reference>
<dbReference type="Pfam" id="PF14716">
    <property type="entry name" value="HHH_8"/>
    <property type="match status" value="1"/>
</dbReference>
<dbReference type="SUPFAM" id="SSF47802">
    <property type="entry name" value="DNA polymerase beta, N-terminal domain-like"/>
    <property type="match status" value="1"/>
</dbReference>
<evidence type="ECO:0000256" key="8">
    <source>
        <dbReference type="ARBA" id="ARBA00022763"/>
    </source>
</evidence>
<dbReference type="PANTHER" id="PTHR11276:SF28">
    <property type="entry name" value="DNA POLYMERASE LAMBDA"/>
    <property type="match status" value="1"/>
</dbReference>
<organism evidence="16 17">
    <name type="scientific">Tilletia caries</name>
    <name type="common">wheat bunt fungus</name>
    <dbReference type="NCBI Taxonomy" id="13290"/>
    <lineage>
        <taxon>Eukaryota</taxon>
        <taxon>Fungi</taxon>
        <taxon>Dikarya</taxon>
        <taxon>Basidiomycota</taxon>
        <taxon>Ustilaginomycotina</taxon>
        <taxon>Exobasidiomycetes</taxon>
        <taxon>Tilletiales</taxon>
        <taxon>Tilletiaceae</taxon>
        <taxon>Tilletia</taxon>
    </lineage>
</organism>
<feature type="compositionally biased region" description="Low complexity" evidence="13">
    <location>
        <begin position="1"/>
        <end position="12"/>
    </location>
</feature>
<dbReference type="PANTHER" id="PTHR11276">
    <property type="entry name" value="DNA POLYMERASE TYPE-X FAMILY MEMBER"/>
    <property type="match status" value="1"/>
</dbReference>
<dbReference type="Pfam" id="PF10391">
    <property type="entry name" value="DNA_pol_lambd_f"/>
    <property type="match status" value="1"/>
</dbReference>
<keyword evidence="9" id="KW-0239">DNA-directed DNA polymerase</keyword>
<keyword evidence="6" id="KW-0548">Nucleotidyltransferase</keyword>
<dbReference type="InterPro" id="IPR010996">
    <property type="entry name" value="HHH_MUS81"/>
</dbReference>
<dbReference type="InterPro" id="IPR018944">
    <property type="entry name" value="DNA_pol_lambd_fingers_domain"/>
</dbReference>
<accession>A0A177VAN3</accession>
<dbReference type="FunFam" id="3.30.210.10:FF:000005">
    <property type="entry name" value="DNA polymerase IV"/>
    <property type="match status" value="1"/>
</dbReference>
<dbReference type="Gene3D" id="3.40.50.10190">
    <property type="entry name" value="BRCT domain"/>
    <property type="match status" value="1"/>
</dbReference>
<dbReference type="Proteomes" id="UP000836402">
    <property type="component" value="Unassembled WGS sequence"/>
</dbReference>
<dbReference type="InterPro" id="IPR001357">
    <property type="entry name" value="BRCT_dom"/>
</dbReference>
<keyword evidence="5" id="KW-0808">Transferase</keyword>
<dbReference type="InterPro" id="IPR002054">
    <property type="entry name" value="DNA-dir_DNA_pol_X"/>
</dbReference>
<dbReference type="Pfam" id="PF14792">
    <property type="entry name" value="DNA_pol_B_palm"/>
    <property type="match status" value="1"/>
</dbReference>
<comment type="cofactor">
    <cofactor evidence="1">
        <name>Mn(2+)</name>
        <dbReference type="ChEBI" id="CHEBI:29035"/>
    </cofactor>
</comment>
<evidence type="ECO:0000256" key="3">
    <source>
        <dbReference type="ARBA" id="ARBA00016513"/>
    </source>
</evidence>
<keyword evidence="8" id="KW-0227">DNA damage</keyword>